<dbReference type="Proteomes" id="UP000295645">
    <property type="component" value="Unassembled WGS sequence"/>
</dbReference>
<dbReference type="AlphaFoldDB" id="A0A4R3YTP2"/>
<accession>A0A4R3YTP2</accession>
<dbReference type="PANTHER" id="PTHR38776:SF1">
    <property type="entry name" value="MLTA-INTERACTING PROTEIN-RELATED"/>
    <property type="match status" value="1"/>
</dbReference>
<dbReference type="EMBL" id="SMCS01000002">
    <property type="protein sequence ID" value="TCV96415.1"/>
    <property type="molecule type" value="Genomic_DNA"/>
</dbReference>
<evidence type="ECO:0000256" key="6">
    <source>
        <dbReference type="SAM" id="MobiDB-lite"/>
    </source>
</evidence>
<name>A0A4R3YTP2_9GAMM</name>
<comment type="subcellular location">
    <subcellularLocation>
        <location evidence="1">Cell outer membrane</location>
    </subcellularLocation>
</comment>
<reference evidence="7 8" key="1">
    <citation type="submission" date="2019-03" db="EMBL/GenBank/DDBJ databases">
        <title>Above-ground endophytic microbial communities from plants in different locations in the United States.</title>
        <authorList>
            <person name="Frank C."/>
        </authorList>
    </citation>
    <scope>NUCLEOTIDE SEQUENCE [LARGE SCALE GENOMIC DNA]</scope>
    <source>
        <strain evidence="7 8">LP_13_YM</strain>
    </source>
</reference>
<dbReference type="GO" id="GO:0009279">
    <property type="term" value="C:cell outer membrane"/>
    <property type="evidence" value="ECO:0007669"/>
    <property type="project" value="UniProtKB-SubCell"/>
</dbReference>
<evidence type="ECO:0000256" key="5">
    <source>
        <dbReference type="ARBA" id="ARBA00023237"/>
    </source>
</evidence>
<feature type="region of interest" description="Disordered" evidence="6">
    <location>
        <begin position="1"/>
        <end position="23"/>
    </location>
</feature>
<protein>
    <submittedName>
        <fullName evidence="7">Outer membrane protein</fullName>
    </submittedName>
</protein>
<evidence type="ECO:0000256" key="3">
    <source>
        <dbReference type="ARBA" id="ARBA00022729"/>
    </source>
</evidence>
<keyword evidence="8" id="KW-1185">Reference proteome</keyword>
<dbReference type="PANTHER" id="PTHR38776">
    <property type="entry name" value="MLTA-INTERACTING PROTEIN-RELATED"/>
    <property type="match status" value="1"/>
</dbReference>
<comment type="similarity">
    <text evidence="2">Belongs to the MipA/OmpV family.</text>
</comment>
<evidence type="ECO:0000256" key="4">
    <source>
        <dbReference type="ARBA" id="ARBA00023136"/>
    </source>
</evidence>
<sequence length="281" mass="31228">MGIDPRMPPVAMRRDGTPSSELPLTTRIQQPLPTLAILLALAMIPARVAWADDATETQAVRWGWGVSAIAIQKPYRRFSPQRWVIPLLIYNSKWVSVYGPAASFMLPPTGPIAFAFTARLSRDGYRASDSPVLAGMAPRRDKFWMGGSATWRSPWMNVIAEWTGDVSGYSKAMTVSLTMERTFNYGRFQMTPRLAAISLDGKYTNYYFGVRPDEARPDRPAYRPGATVNVEAGMRAAWHVAPRDSVFVDAAVEHLGSEITRSPLVDTSTQSRLVVGYVHVF</sequence>
<evidence type="ECO:0000256" key="2">
    <source>
        <dbReference type="ARBA" id="ARBA00005722"/>
    </source>
</evidence>
<evidence type="ECO:0000313" key="8">
    <source>
        <dbReference type="Proteomes" id="UP000295645"/>
    </source>
</evidence>
<comment type="caution">
    <text evidence="7">The sequence shown here is derived from an EMBL/GenBank/DDBJ whole genome shotgun (WGS) entry which is preliminary data.</text>
</comment>
<organism evidence="7 8">
    <name type="scientific">Luteibacter rhizovicinus</name>
    <dbReference type="NCBI Taxonomy" id="242606"/>
    <lineage>
        <taxon>Bacteria</taxon>
        <taxon>Pseudomonadati</taxon>
        <taxon>Pseudomonadota</taxon>
        <taxon>Gammaproteobacteria</taxon>
        <taxon>Lysobacterales</taxon>
        <taxon>Rhodanobacteraceae</taxon>
        <taxon>Luteibacter</taxon>
    </lineage>
</organism>
<dbReference type="InterPro" id="IPR010583">
    <property type="entry name" value="MipA"/>
</dbReference>
<evidence type="ECO:0000256" key="1">
    <source>
        <dbReference type="ARBA" id="ARBA00004442"/>
    </source>
</evidence>
<keyword evidence="5" id="KW-0998">Cell outer membrane</keyword>
<keyword evidence="3" id="KW-0732">Signal</keyword>
<gene>
    <name evidence="7" type="ORF">EC912_102766</name>
</gene>
<keyword evidence="4" id="KW-0472">Membrane</keyword>
<proteinExistence type="inferred from homology"/>
<evidence type="ECO:0000313" key="7">
    <source>
        <dbReference type="EMBL" id="TCV96415.1"/>
    </source>
</evidence>
<dbReference type="Pfam" id="PF06629">
    <property type="entry name" value="MipA"/>
    <property type="match status" value="1"/>
</dbReference>